<evidence type="ECO:0000313" key="2">
    <source>
        <dbReference type="EMBL" id="GAH29653.1"/>
    </source>
</evidence>
<dbReference type="AlphaFoldDB" id="X1G9E9"/>
<accession>X1G9E9</accession>
<sequence length="273" mass="29347">EKIKIADAKALVDYALIGGAGEVSAEALRGLAAGGVVAFKTFMIARFKELTASDAWMLDNFKVLGELGLPCLIHAENQSIVESGMEKAVASGRVDPIAHCEFRPAIAETEATMRTIILAEGTGVHLHICHMTAKGAVEALSWAQSRGRCVTGETSPNYLLMTEEDMKTRGPYAKVDPPLRKAEDQAALWAAISDGTVSVLASDHAPYPKSEKEKGWKNIYDAPSGGVGVQTSLPLMLNKVNEGKISLERLVEIFSENPAKLLKLHPRKGVLMP</sequence>
<evidence type="ECO:0000259" key="1">
    <source>
        <dbReference type="Pfam" id="PF01979"/>
    </source>
</evidence>
<dbReference type="SUPFAM" id="SSF51556">
    <property type="entry name" value="Metallo-dependent hydrolases"/>
    <property type="match status" value="1"/>
</dbReference>
<dbReference type="GO" id="GO:0005737">
    <property type="term" value="C:cytoplasm"/>
    <property type="evidence" value="ECO:0007669"/>
    <property type="project" value="TreeGrafter"/>
</dbReference>
<dbReference type="Pfam" id="PF01979">
    <property type="entry name" value="Amidohydro_1"/>
    <property type="match status" value="1"/>
</dbReference>
<feature type="non-terminal residue" evidence="2">
    <location>
        <position position="1"/>
    </location>
</feature>
<dbReference type="PANTHER" id="PTHR43668:SF2">
    <property type="entry name" value="ALLANTOINASE"/>
    <property type="match status" value="1"/>
</dbReference>
<dbReference type="EMBL" id="BARU01004001">
    <property type="protein sequence ID" value="GAH29653.1"/>
    <property type="molecule type" value="Genomic_DNA"/>
</dbReference>
<name>X1G9E9_9ZZZZ</name>
<comment type="caution">
    <text evidence="2">The sequence shown here is derived from an EMBL/GenBank/DDBJ whole genome shotgun (WGS) entry which is preliminary data.</text>
</comment>
<organism evidence="2">
    <name type="scientific">marine sediment metagenome</name>
    <dbReference type="NCBI Taxonomy" id="412755"/>
    <lineage>
        <taxon>unclassified sequences</taxon>
        <taxon>metagenomes</taxon>
        <taxon>ecological metagenomes</taxon>
    </lineage>
</organism>
<feature type="domain" description="Amidohydrolase-related" evidence="1">
    <location>
        <begin position="42"/>
        <end position="271"/>
    </location>
</feature>
<gene>
    <name evidence="2" type="ORF">S03H2_08283</name>
</gene>
<dbReference type="InterPro" id="IPR006680">
    <property type="entry name" value="Amidohydro-rel"/>
</dbReference>
<feature type="non-terminal residue" evidence="2">
    <location>
        <position position="273"/>
    </location>
</feature>
<reference evidence="2" key="1">
    <citation type="journal article" date="2014" name="Front. Microbiol.">
        <title>High frequency of phylogenetically diverse reductive dehalogenase-homologous genes in deep subseafloor sedimentary metagenomes.</title>
        <authorList>
            <person name="Kawai M."/>
            <person name="Futagami T."/>
            <person name="Toyoda A."/>
            <person name="Takaki Y."/>
            <person name="Nishi S."/>
            <person name="Hori S."/>
            <person name="Arai W."/>
            <person name="Tsubouchi T."/>
            <person name="Morono Y."/>
            <person name="Uchiyama I."/>
            <person name="Ito T."/>
            <person name="Fujiyama A."/>
            <person name="Inagaki F."/>
            <person name="Takami H."/>
        </authorList>
    </citation>
    <scope>NUCLEOTIDE SEQUENCE</scope>
    <source>
        <strain evidence="2">Expedition CK06-06</strain>
    </source>
</reference>
<protein>
    <recommendedName>
        <fullName evidence="1">Amidohydrolase-related domain-containing protein</fullName>
    </recommendedName>
</protein>
<dbReference type="InterPro" id="IPR050138">
    <property type="entry name" value="DHOase/Allantoinase_Hydrolase"/>
</dbReference>
<dbReference type="PANTHER" id="PTHR43668">
    <property type="entry name" value="ALLANTOINASE"/>
    <property type="match status" value="1"/>
</dbReference>
<dbReference type="InterPro" id="IPR032466">
    <property type="entry name" value="Metal_Hydrolase"/>
</dbReference>
<dbReference type="GO" id="GO:0004038">
    <property type="term" value="F:allantoinase activity"/>
    <property type="evidence" value="ECO:0007669"/>
    <property type="project" value="TreeGrafter"/>
</dbReference>
<proteinExistence type="predicted"/>
<dbReference type="Gene3D" id="3.20.20.140">
    <property type="entry name" value="Metal-dependent hydrolases"/>
    <property type="match status" value="1"/>
</dbReference>
<dbReference type="GO" id="GO:0006145">
    <property type="term" value="P:purine nucleobase catabolic process"/>
    <property type="evidence" value="ECO:0007669"/>
    <property type="project" value="TreeGrafter"/>
</dbReference>